<comment type="caution">
    <text evidence="1">The sequence shown here is derived from an EMBL/GenBank/DDBJ whole genome shotgun (WGS) entry which is preliminary data.</text>
</comment>
<dbReference type="EMBL" id="CAJNRG010007567">
    <property type="protein sequence ID" value="CAF2096145.1"/>
    <property type="molecule type" value="Genomic_DNA"/>
</dbReference>
<organism evidence="1 2">
    <name type="scientific">Rotaria magnacalcarata</name>
    <dbReference type="NCBI Taxonomy" id="392030"/>
    <lineage>
        <taxon>Eukaryota</taxon>
        <taxon>Metazoa</taxon>
        <taxon>Spiralia</taxon>
        <taxon>Gnathifera</taxon>
        <taxon>Rotifera</taxon>
        <taxon>Eurotatoria</taxon>
        <taxon>Bdelloidea</taxon>
        <taxon>Philodinida</taxon>
        <taxon>Philodinidae</taxon>
        <taxon>Rotaria</taxon>
    </lineage>
</organism>
<dbReference type="AlphaFoldDB" id="A0A816T3L7"/>
<accession>A0A816T3L7</accession>
<gene>
    <name evidence="1" type="ORF">XDN619_LOCUS17732</name>
</gene>
<proteinExistence type="predicted"/>
<evidence type="ECO:0000313" key="1">
    <source>
        <dbReference type="EMBL" id="CAF2096145.1"/>
    </source>
</evidence>
<name>A0A816T3L7_9BILA</name>
<reference evidence="1" key="1">
    <citation type="submission" date="2021-02" db="EMBL/GenBank/DDBJ databases">
        <authorList>
            <person name="Nowell W R."/>
        </authorList>
    </citation>
    <scope>NUCLEOTIDE SEQUENCE</scope>
</reference>
<protein>
    <submittedName>
        <fullName evidence="1">Uncharacterized protein</fullName>
    </submittedName>
</protein>
<sequence length="132" mass="15993">MRIILIPPSEKLLLINENSKMFYLFLENNKITKLSLRGIPHFEQMFLIMNLFSRIKFIELQQISDYSVEPIIRGALWKIQITNNNHLKPLCVHVDEESHDELEKLQKMINSESLLEDYIIYRRHDKYYLKWK</sequence>
<dbReference type="Proteomes" id="UP000663887">
    <property type="component" value="Unassembled WGS sequence"/>
</dbReference>
<evidence type="ECO:0000313" key="2">
    <source>
        <dbReference type="Proteomes" id="UP000663887"/>
    </source>
</evidence>